<name>A0A6L3T5P8_9HYPH</name>
<reference evidence="2 3" key="1">
    <citation type="submission" date="2019-09" db="EMBL/GenBank/DDBJ databases">
        <title>YIM 48816 draft genome.</title>
        <authorList>
            <person name="Jiang L."/>
        </authorList>
    </citation>
    <scope>NUCLEOTIDE SEQUENCE [LARGE SCALE GENOMIC DNA]</scope>
    <source>
        <strain evidence="2 3">YIM 48816</strain>
    </source>
</reference>
<dbReference type="AlphaFoldDB" id="A0A6L3T5P8"/>
<organism evidence="2 3">
    <name type="scientific">Methylobacterium soli</name>
    <dbReference type="NCBI Taxonomy" id="553447"/>
    <lineage>
        <taxon>Bacteria</taxon>
        <taxon>Pseudomonadati</taxon>
        <taxon>Pseudomonadota</taxon>
        <taxon>Alphaproteobacteria</taxon>
        <taxon>Hyphomicrobiales</taxon>
        <taxon>Methylobacteriaceae</taxon>
        <taxon>Methylobacterium</taxon>
    </lineage>
</organism>
<feature type="compositionally biased region" description="Basic residues" evidence="1">
    <location>
        <begin position="1"/>
        <end position="12"/>
    </location>
</feature>
<dbReference type="EMBL" id="VZZK01000001">
    <property type="protein sequence ID" value="KAB1081740.1"/>
    <property type="molecule type" value="Genomic_DNA"/>
</dbReference>
<dbReference type="Proteomes" id="UP000474159">
    <property type="component" value="Unassembled WGS sequence"/>
</dbReference>
<proteinExistence type="predicted"/>
<feature type="compositionally biased region" description="Basic and acidic residues" evidence="1">
    <location>
        <begin position="18"/>
        <end position="27"/>
    </location>
</feature>
<sequence length="120" mass="13339">MVTSRVRTRRRIGAGSVGERRNADPDRAVTVLSRGPAAAPRCVDILPDRGSPGRAPPSGAGRTRRQSRRCSRAGRPAGPGRCSATIPRRCRESLRTLRRRRPPSWRRSNLHHRGGFRPVF</sequence>
<feature type="compositionally biased region" description="Basic residues" evidence="1">
    <location>
        <begin position="96"/>
        <end position="120"/>
    </location>
</feature>
<evidence type="ECO:0000256" key="1">
    <source>
        <dbReference type="SAM" id="MobiDB-lite"/>
    </source>
</evidence>
<feature type="compositionally biased region" description="Basic residues" evidence="1">
    <location>
        <begin position="62"/>
        <end position="72"/>
    </location>
</feature>
<feature type="compositionally biased region" description="Low complexity" evidence="1">
    <location>
        <begin position="48"/>
        <end position="61"/>
    </location>
</feature>
<evidence type="ECO:0000313" key="2">
    <source>
        <dbReference type="EMBL" id="KAB1081740.1"/>
    </source>
</evidence>
<feature type="region of interest" description="Disordered" evidence="1">
    <location>
        <begin position="1"/>
        <end position="120"/>
    </location>
</feature>
<accession>A0A6L3T5P8</accession>
<gene>
    <name evidence="2" type="ORF">F6X53_01175</name>
</gene>
<keyword evidence="3" id="KW-1185">Reference proteome</keyword>
<comment type="caution">
    <text evidence="2">The sequence shown here is derived from an EMBL/GenBank/DDBJ whole genome shotgun (WGS) entry which is preliminary data.</text>
</comment>
<evidence type="ECO:0000313" key="3">
    <source>
        <dbReference type="Proteomes" id="UP000474159"/>
    </source>
</evidence>
<protein>
    <submittedName>
        <fullName evidence="2">Uncharacterized protein</fullName>
    </submittedName>
</protein>